<evidence type="ECO:0000313" key="1">
    <source>
        <dbReference type="EMBL" id="HIP56553.1"/>
    </source>
</evidence>
<dbReference type="InterPro" id="IPR003462">
    <property type="entry name" value="ODC_Mu_crystall"/>
</dbReference>
<dbReference type="PANTHER" id="PTHR13812:SF19">
    <property type="entry name" value="KETIMINE REDUCTASE MU-CRYSTALLIN"/>
    <property type="match status" value="1"/>
</dbReference>
<protein>
    <submittedName>
        <fullName evidence="1">Ornithine cyclodeaminase</fullName>
    </submittedName>
</protein>
<evidence type="ECO:0000313" key="2">
    <source>
        <dbReference type="Proteomes" id="UP000605805"/>
    </source>
</evidence>
<dbReference type="InterPro" id="IPR036291">
    <property type="entry name" value="NAD(P)-bd_dom_sf"/>
</dbReference>
<accession>A0A832YWQ7</accession>
<dbReference type="Gene3D" id="3.30.1780.10">
    <property type="entry name" value="ornithine cyclodeaminase, domain 1"/>
    <property type="match status" value="1"/>
</dbReference>
<dbReference type="PANTHER" id="PTHR13812">
    <property type="entry name" value="KETIMINE REDUCTASE MU-CRYSTALLIN"/>
    <property type="match status" value="1"/>
</dbReference>
<dbReference type="Pfam" id="PF02423">
    <property type="entry name" value="OCD_Mu_crystall"/>
    <property type="match status" value="1"/>
</dbReference>
<dbReference type="Gene3D" id="3.40.50.720">
    <property type="entry name" value="NAD(P)-binding Rossmann-like Domain"/>
    <property type="match status" value="1"/>
</dbReference>
<dbReference type="GO" id="GO:0005737">
    <property type="term" value="C:cytoplasm"/>
    <property type="evidence" value="ECO:0007669"/>
    <property type="project" value="TreeGrafter"/>
</dbReference>
<dbReference type="InterPro" id="IPR023401">
    <property type="entry name" value="ODC_N"/>
</dbReference>
<sequence length="96" mass="10436">MDPETVADSEIMVVDSRRAVPGEVADIRKPLEAGMISDSRIVELGEIVMGRRVVEEGRGITLFKSVGLAIQDVIAASLAYRKALELQIGTRIEVDL</sequence>
<dbReference type="Proteomes" id="UP000605805">
    <property type="component" value="Unassembled WGS sequence"/>
</dbReference>
<gene>
    <name evidence="1" type="ORF">EYH02_00560</name>
</gene>
<name>A0A832YWQ7_9CREN</name>
<comment type="caution">
    <text evidence="1">The sequence shown here is derived from an EMBL/GenBank/DDBJ whole genome shotgun (WGS) entry which is preliminary data.</text>
</comment>
<proteinExistence type="predicted"/>
<dbReference type="EMBL" id="DQTV01000013">
    <property type="protein sequence ID" value="HIP56553.1"/>
    <property type="molecule type" value="Genomic_DNA"/>
</dbReference>
<organism evidence="1 2">
    <name type="scientific">Ignisphaera aggregans</name>
    <dbReference type="NCBI Taxonomy" id="334771"/>
    <lineage>
        <taxon>Archaea</taxon>
        <taxon>Thermoproteota</taxon>
        <taxon>Thermoprotei</taxon>
        <taxon>Desulfurococcales</taxon>
        <taxon>Desulfurococcaceae</taxon>
        <taxon>Ignisphaera</taxon>
    </lineage>
</organism>
<dbReference type="AlphaFoldDB" id="A0A832YWQ7"/>
<dbReference type="SUPFAM" id="SSF51735">
    <property type="entry name" value="NAD(P)-binding Rossmann-fold domains"/>
    <property type="match status" value="1"/>
</dbReference>
<reference evidence="1" key="1">
    <citation type="journal article" date="2020" name="ISME J.">
        <title>Gammaproteobacteria mediating utilization of methyl-, sulfur- and petroleum organic compounds in deep ocean hydrothermal plumes.</title>
        <authorList>
            <person name="Zhou Z."/>
            <person name="Liu Y."/>
            <person name="Pan J."/>
            <person name="Cron B.R."/>
            <person name="Toner B.M."/>
            <person name="Anantharaman K."/>
            <person name="Breier J.A."/>
            <person name="Dick G.J."/>
            <person name="Li M."/>
        </authorList>
    </citation>
    <scope>NUCLEOTIDE SEQUENCE</scope>
    <source>
        <strain evidence="1">SZUA-1435</strain>
    </source>
</reference>